<evidence type="ECO:0000313" key="2">
    <source>
        <dbReference type="Proteomes" id="UP000005087"/>
    </source>
</evidence>
<organism evidence="1 2">
    <name type="scientific">Saccharomonospora glauca K62</name>
    <dbReference type="NCBI Taxonomy" id="928724"/>
    <lineage>
        <taxon>Bacteria</taxon>
        <taxon>Bacillati</taxon>
        <taxon>Actinomycetota</taxon>
        <taxon>Actinomycetes</taxon>
        <taxon>Pseudonocardiales</taxon>
        <taxon>Pseudonocardiaceae</taxon>
        <taxon>Saccharomonospora</taxon>
    </lineage>
</organism>
<reference evidence="1 2" key="1">
    <citation type="submission" date="2011-09" db="EMBL/GenBank/DDBJ databases">
        <authorList>
            <consortium name="US DOE Joint Genome Institute (JGI-PGF)"/>
            <person name="Lucas S."/>
            <person name="Han J."/>
            <person name="Lapidus A."/>
            <person name="Cheng J.-F."/>
            <person name="Goodwin L."/>
            <person name="Pitluck S."/>
            <person name="Peters L."/>
            <person name="Land M.L."/>
            <person name="Hauser L."/>
            <person name="Brambilla E."/>
            <person name="Klenk H.-P."/>
            <person name="Woyke T.J."/>
        </authorList>
    </citation>
    <scope>NUCLEOTIDE SEQUENCE [LARGE SCALE GENOMIC DNA]</scope>
    <source>
        <strain evidence="1 2">K62</strain>
    </source>
</reference>
<gene>
    <name evidence="1" type="ORF">SacglDRAFT_00069</name>
</gene>
<dbReference type="eggNOG" id="ENOG5033BZ9">
    <property type="taxonomic scope" value="Bacteria"/>
</dbReference>
<dbReference type="Proteomes" id="UP000005087">
    <property type="component" value="Chromosome"/>
</dbReference>
<name>I1CWG0_9PSEU</name>
<sequence length="95" mass="10462">MLEAERRYEAKETLSVIARDLGVSRQRLAGHLRARGVKIRREGPSAEQVGEMCSRYAQGESLATVGEKVGFDAGTVRNHLIAAGVTLRDCHGRER</sequence>
<keyword evidence="2" id="KW-1185">Reference proteome</keyword>
<dbReference type="EMBL" id="CM001484">
    <property type="protein sequence ID" value="EIE97034.1"/>
    <property type="molecule type" value="Genomic_DNA"/>
</dbReference>
<dbReference type="HOGENOM" id="CLU_2371097_0_0_11"/>
<evidence type="ECO:0000313" key="1">
    <source>
        <dbReference type="EMBL" id="EIE97034.1"/>
    </source>
</evidence>
<accession>I1CWG0</accession>
<reference evidence="2" key="2">
    <citation type="submission" date="2012-01" db="EMBL/GenBank/DDBJ databases">
        <title>Noncontiguous Finished sequence of chromosome of Saccharomonospora glauca K62.</title>
        <authorList>
            <consortium name="US DOE Joint Genome Institute"/>
            <person name="Lucas S."/>
            <person name="Han J."/>
            <person name="Lapidus A."/>
            <person name="Cheng J.-F."/>
            <person name="Goodwin L."/>
            <person name="Pitluck S."/>
            <person name="Peters L."/>
            <person name="Mikhailova N."/>
            <person name="Held B."/>
            <person name="Detter J.C."/>
            <person name="Han C."/>
            <person name="Tapia R."/>
            <person name="Land M."/>
            <person name="Hauser L."/>
            <person name="Kyrpides N."/>
            <person name="Ivanova N."/>
            <person name="Pagani I."/>
            <person name="Brambilla E.-M."/>
            <person name="Klenk H.-P."/>
            <person name="Woyke T."/>
        </authorList>
    </citation>
    <scope>NUCLEOTIDE SEQUENCE [LARGE SCALE GENOMIC DNA]</scope>
    <source>
        <strain evidence="2">K62</strain>
    </source>
</reference>
<dbReference type="AlphaFoldDB" id="I1CWG0"/>
<protein>
    <submittedName>
        <fullName evidence="1">Uncharacterized protein</fullName>
    </submittedName>
</protein>
<proteinExistence type="predicted"/>